<keyword evidence="3 6" id="KW-0812">Transmembrane</keyword>
<dbReference type="Proteomes" id="UP001479436">
    <property type="component" value="Unassembled WGS sequence"/>
</dbReference>
<dbReference type="SUPFAM" id="SSF52540">
    <property type="entry name" value="P-loop containing nucleoside triphosphate hydrolases"/>
    <property type="match status" value="1"/>
</dbReference>
<dbReference type="InterPro" id="IPR027417">
    <property type="entry name" value="P-loop_NTPase"/>
</dbReference>
<dbReference type="InterPro" id="IPR043926">
    <property type="entry name" value="ABCG_dom"/>
</dbReference>
<evidence type="ECO:0000259" key="7">
    <source>
        <dbReference type="PROSITE" id="PS50893"/>
    </source>
</evidence>
<evidence type="ECO:0000256" key="6">
    <source>
        <dbReference type="SAM" id="Phobius"/>
    </source>
</evidence>
<keyword evidence="9" id="KW-1185">Reference proteome</keyword>
<comment type="caution">
    <text evidence="8">The sequence shown here is derived from an EMBL/GenBank/DDBJ whole genome shotgun (WGS) entry which is preliminary data.</text>
</comment>
<evidence type="ECO:0000313" key="9">
    <source>
        <dbReference type="Proteomes" id="UP001479436"/>
    </source>
</evidence>
<dbReference type="EMBL" id="JASJQH010009604">
    <property type="protein sequence ID" value="KAK9679003.1"/>
    <property type="molecule type" value="Genomic_DNA"/>
</dbReference>
<dbReference type="PANTHER" id="PTHR48041">
    <property type="entry name" value="ABC TRANSPORTER G FAMILY MEMBER 28"/>
    <property type="match status" value="1"/>
</dbReference>
<feature type="domain" description="ABC transporter" evidence="7">
    <location>
        <begin position="27"/>
        <end position="266"/>
    </location>
</feature>
<feature type="transmembrane region" description="Helical" evidence="6">
    <location>
        <begin position="354"/>
        <end position="374"/>
    </location>
</feature>
<dbReference type="Pfam" id="PF01061">
    <property type="entry name" value="ABC2_membrane"/>
    <property type="match status" value="1"/>
</dbReference>
<gene>
    <name evidence="8" type="ORF">K7432_016462</name>
</gene>
<accession>A0ABR2VLK4</accession>
<dbReference type="PANTHER" id="PTHR48041:SF91">
    <property type="entry name" value="ABC TRANSPORTER G FAMILY MEMBER 28"/>
    <property type="match status" value="1"/>
</dbReference>
<name>A0ABR2VLK4_9FUNG</name>
<dbReference type="Pfam" id="PF00005">
    <property type="entry name" value="ABC_tran"/>
    <property type="match status" value="1"/>
</dbReference>
<dbReference type="InterPro" id="IPR013525">
    <property type="entry name" value="ABC2_TM"/>
</dbReference>
<evidence type="ECO:0000256" key="1">
    <source>
        <dbReference type="ARBA" id="ARBA00004141"/>
    </source>
</evidence>
<reference evidence="8 9" key="1">
    <citation type="submission" date="2023-04" db="EMBL/GenBank/DDBJ databases">
        <title>Genome of Basidiobolus ranarum AG-B5.</title>
        <authorList>
            <person name="Stajich J.E."/>
            <person name="Carter-House D."/>
            <person name="Gryganskyi A."/>
        </authorList>
    </citation>
    <scope>NUCLEOTIDE SEQUENCE [LARGE SCALE GENOMIC DNA]</scope>
    <source>
        <strain evidence="8 9">AG-B5</strain>
    </source>
</reference>
<dbReference type="InterPro" id="IPR003439">
    <property type="entry name" value="ABC_transporter-like_ATP-bd"/>
</dbReference>
<dbReference type="InterPro" id="IPR050352">
    <property type="entry name" value="ABCG_transporters"/>
</dbReference>
<organism evidence="8 9">
    <name type="scientific">Basidiobolus ranarum</name>
    <dbReference type="NCBI Taxonomy" id="34480"/>
    <lineage>
        <taxon>Eukaryota</taxon>
        <taxon>Fungi</taxon>
        <taxon>Fungi incertae sedis</taxon>
        <taxon>Zoopagomycota</taxon>
        <taxon>Entomophthoromycotina</taxon>
        <taxon>Basidiobolomycetes</taxon>
        <taxon>Basidiobolales</taxon>
        <taxon>Basidiobolaceae</taxon>
        <taxon>Basidiobolus</taxon>
    </lineage>
</organism>
<dbReference type="PROSITE" id="PS50893">
    <property type="entry name" value="ABC_TRANSPORTER_2"/>
    <property type="match status" value="1"/>
</dbReference>
<dbReference type="Gene3D" id="3.40.50.300">
    <property type="entry name" value="P-loop containing nucleotide triphosphate hydrolases"/>
    <property type="match status" value="1"/>
</dbReference>
<dbReference type="Pfam" id="PF19055">
    <property type="entry name" value="ABC2_membrane_7"/>
    <property type="match status" value="1"/>
</dbReference>
<keyword evidence="4 6" id="KW-1133">Transmembrane helix</keyword>
<evidence type="ECO:0000256" key="5">
    <source>
        <dbReference type="ARBA" id="ARBA00023136"/>
    </source>
</evidence>
<comment type="subcellular location">
    <subcellularLocation>
        <location evidence="1">Membrane</location>
        <topology evidence="1">Multi-pass membrane protein</topology>
    </subcellularLocation>
</comment>
<evidence type="ECO:0000256" key="3">
    <source>
        <dbReference type="ARBA" id="ARBA00022692"/>
    </source>
</evidence>
<proteinExistence type="predicted"/>
<protein>
    <recommendedName>
        <fullName evidence="7">ABC transporter domain-containing protein</fullName>
    </recommendedName>
</protein>
<keyword evidence="5 6" id="KW-0472">Membrane</keyword>
<evidence type="ECO:0000313" key="8">
    <source>
        <dbReference type="EMBL" id="KAK9679003.1"/>
    </source>
</evidence>
<evidence type="ECO:0000256" key="4">
    <source>
        <dbReference type="ARBA" id="ARBA00022989"/>
    </source>
</evidence>
<keyword evidence="2" id="KW-0813">Transport</keyword>
<sequence length="430" mass="47736">MDIANSNVDKEENTHISKTGITPSSGLVWRDLTYKAKILRWTLLLKNISGEVRPSEMVAIMGPGKNTLLNVLAGVSNGKLSGSILFNGAKCSPKDFRKNIAYVKQDDLLYKNLSVRETIDYAVQMRLPSNQYDQTAKKERVEEIIRLLRLNECADTFIGDSSGGISGGERKRTSIGIEVVTDSKILFLDDPTSGLDSNSAFSVCETVRDVARNTGRCVLMTIHQPSNKILDLFDRIILLGGKEVLFNGTKNEILDFFANVKFPCPKHTNLADHFLDFIAVDSNRVYRNIKDYKHTSQDKTTVKGMENDNSLSNESIIKSMVSVENQSWSLSWPMEFSLLLKRAALSTIRDKFSIIVKLVTCVFFGLLVGIAFGNLGYSQSSIHNRVGLFTLLAVGQVSFLLHLSHCLPHHLCSLHGPLPMSNQSSLIFAA</sequence>
<evidence type="ECO:0000256" key="2">
    <source>
        <dbReference type="ARBA" id="ARBA00022448"/>
    </source>
</evidence>